<dbReference type="STRING" id="6239.K08C9.7.1"/>
<dbReference type="HOGENOM" id="CLU_1705836_0_0_1"/>
<proteinExistence type="predicted"/>
<reference evidence="1" key="2">
    <citation type="submission" date="2003-03" db="EMBL/GenBank/DDBJ databases">
        <authorList>
            <person name="Sulson J.E."/>
            <person name="Waterston R."/>
        </authorList>
    </citation>
    <scope>NUCLEOTIDE SEQUENCE</scope>
    <source>
        <strain evidence="1">Bristol N2</strain>
    </source>
</reference>
<evidence type="ECO:0000313" key="1">
    <source>
        <dbReference type="EMBL" id="CAB04588.2"/>
    </source>
</evidence>
<dbReference type="InParanoid" id="Q9XUT3"/>
<dbReference type="Gene3D" id="6.20.50.150">
    <property type="match status" value="1"/>
</dbReference>
<dbReference type="PaxDb" id="6239-K08C9.7"/>
<dbReference type="PIR" id="T23442">
    <property type="entry name" value="T23442"/>
</dbReference>
<dbReference type="SMR" id="Q9XUT3"/>
<accession>Q9XUT3</accession>
<name>Q9XUT3_CAEEL</name>
<organism evidence="1">
    <name type="scientific">Caenorhabditis elegans</name>
    <dbReference type="NCBI Taxonomy" id="6239"/>
    <lineage>
        <taxon>Eukaryota</taxon>
        <taxon>Metazoa</taxon>
        <taxon>Ecdysozoa</taxon>
        <taxon>Nematoda</taxon>
        <taxon>Chromadorea</taxon>
        <taxon>Rhabditida</taxon>
        <taxon>Rhabditina</taxon>
        <taxon>Rhabditomorpha</taxon>
        <taxon>Rhabditoidea</taxon>
        <taxon>Rhabditidae</taxon>
        <taxon>Peloderinae</taxon>
        <taxon>Caenorhabditis</taxon>
    </lineage>
</organism>
<protein>
    <submittedName>
        <fullName evidence="1">Uncharacterized protein</fullName>
    </submittedName>
</protein>
<sequence length="154" mass="17579">MENSCRQPRTTQEKKKRKKLQMFVRLMPKNQRKSSIVQKLISPFKDGSTCKEEEQRLCYAAGKGDCGIKAAATIYVNCELLGGAKKRKKKVYIIPKKNNISQRKSSSPSPKYFKIDENGKISRLPTGIPTVSIQREAFMTQPTTLRKMSQHPCR</sequence>
<dbReference type="eggNOG" id="KOG0004">
    <property type="taxonomic scope" value="Eukaryota"/>
</dbReference>
<dbReference type="Bgee" id="WBGene00010654">
    <property type="expression patterns" value="Expressed in pharyngeal muscle cell (C elegans) and 3 other cell types or tissues"/>
</dbReference>
<dbReference type="UCSC" id="K08C9.7">
    <property type="organism name" value="c. elegans"/>
</dbReference>
<dbReference type="InterPro" id="IPR038582">
    <property type="entry name" value="Ribosomal_eS31_euk-type_sf"/>
</dbReference>
<gene>
    <name evidence="1" type="ORF">CELE_K08C9.7</name>
    <name evidence="1" type="ORF">K08C9.7</name>
</gene>
<dbReference type="AlphaFoldDB" id="Q9XUT3"/>
<reference evidence="1" key="3">
    <citation type="submission" date="2020-10" db="EMBL/GenBank/DDBJ databases">
        <authorList>
            <consortium name="WormBase Consortium"/>
            <person name="WormBase"/>
        </authorList>
    </citation>
    <scope>NUCLEOTIDE SEQUENCE</scope>
    <source>
        <strain evidence="1">Bristol N2</strain>
    </source>
</reference>
<dbReference type="EMBL" id="BX284601">
    <property type="protein sequence ID" value="CAB04588.2"/>
    <property type="molecule type" value="Genomic_DNA"/>
</dbReference>
<reference evidence="1" key="1">
    <citation type="journal article" date="1998" name="Science, e1252229">
        <title>Genome sequence of the nematode C. elegans: a platform for investigating biology.</title>
        <authorList>
            <consortium name="The C. elegans sequencing consortium"/>
            <person name="Sulson J.E."/>
            <person name="Waterston R."/>
        </authorList>
    </citation>
    <scope>NUCLEOTIDE SEQUENCE</scope>
    <source>
        <strain evidence="1">Bristol N2</strain>
    </source>
</reference>
<dbReference type="PhylomeDB" id="Q9XUT3"/>